<dbReference type="GO" id="GO:0006952">
    <property type="term" value="P:defense response"/>
    <property type="evidence" value="ECO:0007669"/>
    <property type="project" value="UniProtKB-KW"/>
</dbReference>
<feature type="domain" description="Disease resistance R13L4/SHOC-2-like LRR" evidence="8">
    <location>
        <begin position="592"/>
        <end position="893"/>
    </location>
</feature>
<evidence type="ECO:0000313" key="10">
    <source>
        <dbReference type="RefSeq" id="XP_022726308.1"/>
    </source>
</evidence>
<dbReference type="Proteomes" id="UP000515121">
    <property type="component" value="Unplaced"/>
</dbReference>
<dbReference type="SUPFAM" id="SSF52540">
    <property type="entry name" value="P-loop containing nucleoside triphosphate hydrolases"/>
    <property type="match status" value="1"/>
</dbReference>
<dbReference type="Pfam" id="PF23559">
    <property type="entry name" value="WHD_DRP"/>
    <property type="match status" value="1"/>
</dbReference>
<dbReference type="AlphaFoldDB" id="A0A6P5XDD9"/>
<dbReference type="Pfam" id="PF23598">
    <property type="entry name" value="LRR_14"/>
    <property type="match status" value="1"/>
</dbReference>
<dbReference type="InterPro" id="IPR002182">
    <property type="entry name" value="NB-ARC"/>
</dbReference>
<dbReference type="GO" id="GO:0051707">
    <property type="term" value="P:response to other organism"/>
    <property type="evidence" value="ECO:0007669"/>
    <property type="project" value="UniProtKB-ARBA"/>
</dbReference>
<dbReference type="PANTHER" id="PTHR36766">
    <property type="entry name" value="PLANT BROAD-SPECTRUM MILDEW RESISTANCE PROTEIN RPW8"/>
    <property type="match status" value="1"/>
</dbReference>
<feature type="domain" description="NB-ARC" evidence="5">
    <location>
        <begin position="196"/>
        <end position="364"/>
    </location>
</feature>
<organism evidence="9 10">
    <name type="scientific">Durio zibethinus</name>
    <name type="common">Durian</name>
    <dbReference type="NCBI Taxonomy" id="66656"/>
    <lineage>
        <taxon>Eukaryota</taxon>
        <taxon>Viridiplantae</taxon>
        <taxon>Streptophyta</taxon>
        <taxon>Embryophyta</taxon>
        <taxon>Tracheophyta</taxon>
        <taxon>Spermatophyta</taxon>
        <taxon>Magnoliopsida</taxon>
        <taxon>eudicotyledons</taxon>
        <taxon>Gunneridae</taxon>
        <taxon>Pentapetalae</taxon>
        <taxon>rosids</taxon>
        <taxon>malvids</taxon>
        <taxon>Malvales</taxon>
        <taxon>Malvaceae</taxon>
        <taxon>Helicteroideae</taxon>
        <taxon>Durio</taxon>
    </lineage>
</organism>
<gene>
    <name evidence="10" type="primary">LOC111282454</name>
</gene>
<evidence type="ECO:0000256" key="4">
    <source>
        <dbReference type="ARBA" id="ARBA00022840"/>
    </source>
</evidence>
<keyword evidence="1" id="KW-0677">Repeat</keyword>
<keyword evidence="4" id="KW-0067">ATP-binding</keyword>
<proteinExistence type="predicted"/>
<evidence type="ECO:0000256" key="2">
    <source>
        <dbReference type="ARBA" id="ARBA00022741"/>
    </source>
</evidence>
<dbReference type="RefSeq" id="XP_022726308.1">
    <property type="nucleotide sequence ID" value="XM_022870573.1"/>
</dbReference>
<dbReference type="FunFam" id="3.40.50.300:FF:001091">
    <property type="entry name" value="Probable disease resistance protein At1g61300"/>
    <property type="match status" value="1"/>
</dbReference>
<dbReference type="Gene3D" id="1.10.8.430">
    <property type="entry name" value="Helical domain of apoptotic protease-activating factors"/>
    <property type="match status" value="1"/>
</dbReference>
<reference evidence="10" key="1">
    <citation type="submission" date="2025-08" db="UniProtKB">
        <authorList>
            <consortium name="RefSeq"/>
        </authorList>
    </citation>
    <scope>IDENTIFICATION</scope>
    <source>
        <tissue evidence="10">Fruit stalk</tissue>
    </source>
</reference>
<dbReference type="GO" id="GO:0005524">
    <property type="term" value="F:ATP binding"/>
    <property type="evidence" value="ECO:0007669"/>
    <property type="project" value="UniProtKB-KW"/>
</dbReference>
<dbReference type="InterPro" id="IPR058922">
    <property type="entry name" value="WHD_DRP"/>
</dbReference>
<accession>A0A6P5XDD9</accession>
<dbReference type="PANTHER" id="PTHR36766:SF49">
    <property type="entry name" value="DISEASE RESISTANCE PROTEIN RGA3"/>
    <property type="match status" value="1"/>
</dbReference>
<dbReference type="InterPro" id="IPR038005">
    <property type="entry name" value="RX-like_CC"/>
</dbReference>
<dbReference type="KEGG" id="dzi:111282454"/>
<evidence type="ECO:0000259" key="8">
    <source>
        <dbReference type="Pfam" id="PF23598"/>
    </source>
</evidence>
<dbReference type="InterPro" id="IPR042197">
    <property type="entry name" value="Apaf_helical"/>
</dbReference>
<evidence type="ECO:0000259" key="5">
    <source>
        <dbReference type="Pfam" id="PF00931"/>
    </source>
</evidence>
<dbReference type="Gene3D" id="1.20.5.4130">
    <property type="match status" value="1"/>
</dbReference>
<dbReference type="InterPro" id="IPR032675">
    <property type="entry name" value="LRR_dom_sf"/>
</dbReference>
<dbReference type="Gene3D" id="3.40.50.300">
    <property type="entry name" value="P-loop containing nucleotide triphosphate hydrolases"/>
    <property type="match status" value="1"/>
</dbReference>
<evidence type="ECO:0000313" key="9">
    <source>
        <dbReference type="Proteomes" id="UP000515121"/>
    </source>
</evidence>
<evidence type="ECO:0000256" key="1">
    <source>
        <dbReference type="ARBA" id="ARBA00022737"/>
    </source>
</evidence>
<dbReference type="SUPFAM" id="SSF52058">
    <property type="entry name" value="L domain-like"/>
    <property type="match status" value="2"/>
</dbReference>
<dbReference type="Gene3D" id="1.10.10.10">
    <property type="entry name" value="Winged helix-like DNA-binding domain superfamily/Winged helix DNA-binding domain"/>
    <property type="match status" value="1"/>
</dbReference>
<dbReference type="InterPro" id="IPR036388">
    <property type="entry name" value="WH-like_DNA-bd_sf"/>
</dbReference>
<dbReference type="CDD" id="cd14798">
    <property type="entry name" value="RX-CC_like"/>
    <property type="match status" value="1"/>
</dbReference>
<dbReference type="InterPro" id="IPR041118">
    <property type="entry name" value="Rx_N"/>
</dbReference>
<name>A0A6P5XDD9_DURZI</name>
<dbReference type="GO" id="GO:0043531">
    <property type="term" value="F:ADP binding"/>
    <property type="evidence" value="ECO:0007669"/>
    <property type="project" value="InterPro"/>
</dbReference>
<evidence type="ECO:0000259" key="7">
    <source>
        <dbReference type="Pfam" id="PF23559"/>
    </source>
</evidence>
<dbReference type="GeneID" id="111282454"/>
<dbReference type="PRINTS" id="PR00364">
    <property type="entry name" value="DISEASERSIST"/>
</dbReference>
<keyword evidence="9" id="KW-1185">Reference proteome</keyword>
<evidence type="ECO:0000259" key="6">
    <source>
        <dbReference type="Pfam" id="PF18052"/>
    </source>
</evidence>
<keyword evidence="3" id="KW-0611">Plant defense</keyword>
<evidence type="ECO:0000256" key="3">
    <source>
        <dbReference type="ARBA" id="ARBA00022821"/>
    </source>
</evidence>
<dbReference type="OrthoDB" id="1935327at2759"/>
<dbReference type="Pfam" id="PF18052">
    <property type="entry name" value="Rx_N"/>
    <property type="match status" value="1"/>
</dbReference>
<dbReference type="InterPro" id="IPR055414">
    <property type="entry name" value="LRR_R13L4/SHOC2-like"/>
</dbReference>
<keyword evidence="2" id="KW-0547">Nucleotide-binding</keyword>
<dbReference type="Gene3D" id="3.80.10.10">
    <property type="entry name" value="Ribonuclease Inhibitor"/>
    <property type="match status" value="4"/>
</dbReference>
<dbReference type="Pfam" id="PF00931">
    <property type="entry name" value="NB-ARC"/>
    <property type="match status" value="1"/>
</dbReference>
<protein>
    <submittedName>
        <fullName evidence="10">Disease resistance protein RGA1</fullName>
    </submittedName>
</protein>
<dbReference type="InterPro" id="IPR027417">
    <property type="entry name" value="P-loop_NTPase"/>
</dbReference>
<feature type="domain" description="Disease resistance N-terminal" evidence="6">
    <location>
        <begin position="8"/>
        <end position="100"/>
    </location>
</feature>
<sequence length="1200" mass="135908">MEVASLIVSPLLQVIYENLASYLSTVETSKDKKKNIKKLQEKLLIIQAVIEDAEERQLKDKKVKIWLSKLRDVAYDADDLLDEITTQVLRRQLVKGKGKMVMDNPVKNKFRRIGASIYEETRKQVRDTSFTLKSILSSFEISRRLTKIVERLDEIAREMSDFQFKEVVAYKRSDTMEKRETGSYSELEESEIFGRTEDVKKIVDLLLSSDADSWVIPIVGIGGIGKTTLARLVYNDQNLDGHLDKKIWVSLYKNFSTKKLLSEILECVTEQRCESSVMSVLQSQLRDSLYGKRYLLVMDDVWSDVQEEWDKVRNLLRCGAEGSKIIVTTRSEEVASAMSSILPHHLEALTKDDCWTLFKQHAFAYGEEDSYSNLLPIGQQIVEKCQGLPLAAKVLGRMLRSKREEAEWSRVQKSDLWNLDAGEKRILSVLRLSFNHLPSHLKRCFAYCAIFPRNYHLNKEKLIQQWIAGGFVQLSAGDHPNMLEDIGNECFDDLLKMQFFQLASSTNVVEFKVPNLMYDLAKSVAGNEFLTIENSDQAQGVGGGNFAETRHALVDSDYRSNMLPEVLHNAHKLCTLSLLASGEISMESLRNLYSHFRHLKILNLNGSGIKKMHRSIGDLIYLRYLDLSNTPLETLPETIGHLCNLRTLDLSGCTDLLELPKEIIKLVKLIHLNIKGCVRLARLPVFPSGCIQRLQTLPIVIAGRPLFMFNDLQNLRGELKIKHLENARSRYDRDVLPRDVQLHTLGLFWGDGDDVKLNRNISRQTRESQAESERWMNLFEPNHHIRKLSINGYPGLQFPHWMNTYAISNLTELELTNCRSCETLPHLGQLPNLKCLNIQGMDNVVKINDEFSGGGMRPFPSLNELTLRDFPELRTWESMGSTEVFPCLKRLSIMKCPLLKTMPWFPTLQHLVVQDCDPLLLRSATELRTLLTLVIDSFRGIGFFIPKVLLGNCCFLISLTVTSCPSLETLPANFGKITGLKSLKIAFCEMLESLPDGFANLISLETLDIIECPRLSTLPEKSLERLSSLRSLSIENCAGLTSLPTGMQHATALECLTIMFCSNLASLPDGLQNLLALKSLTILSCQQLASLPEGVEHMKMLQNLEIRICPKLMALPKVNNLVSLRSLTISDCQNIKSLPEGIQQLKDLQHLSIKDCPELEKRCKEGEGEDWQKISHIPYGYVGTSIPQKRKDTGASSSSS</sequence>
<feature type="domain" description="Disease resistance protein winged helix" evidence="7">
    <location>
        <begin position="450"/>
        <end position="521"/>
    </location>
</feature>